<reference evidence="2" key="3">
    <citation type="submission" date="2025-09" db="UniProtKB">
        <authorList>
            <consortium name="Ensembl"/>
        </authorList>
    </citation>
    <scope>IDENTIFICATION</scope>
</reference>
<dbReference type="AlphaFoldDB" id="A0A8B9QZC6"/>
<reference evidence="2" key="1">
    <citation type="submission" date="2019-08" db="EMBL/GenBank/DDBJ databases">
        <title>Three high-quality genomes provides insights into domestication of ducks.</title>
        <authorList>
            <person name="Hou Z.C."/>
            <person name="Zhu F."/>
            <person name="Yin Z.T."/>
            <person name="Zhang F."/>
        </authorList>
    </citation>
    <scope>NUCLEOTIDE SEQUENCE [LARGE SCALE GENOMIC DNA]</scope>
</reference>
<evidence type="ECO:0000313" key="3">
    <source>
        <dbReference type="Proteomes" id="UP000694400"/>
    </source>
</evidence>
<feature type="region of interest" description="Disordered" evidence="1">
    <location>
        <begin position="34"/>
        <end position="166"/>
    </location>
</feature>
<dbReference type="Proteomes" id="UP000694400">
    <property type="component" value="Chromosome 18"/>
</dbReference>
<organism evidence="2 3">
    <name type="scientific">Anas platyrhynchos</name>
    <name type="common">Mallard</name>
    <name type="synonym">Anas boschas</name>
    <dbReference type="NCBI Taxonomy" id="8839"/>
    <lineage>
        <taxon>Eukaryota</taxon>
        <taxon>Metazoa</taxon>
        <taxon>Chordata</taxon>
        <taxon>Craniata</taxon>
        <taxon>Vertebrata</taxon>
        <taxon>Euteleostomi</taxon>
        <taxon>Archelosauria</taxon>
        <taxon>Archosauria</taxon>
        <taxon>Dinosauria</taxon>
        <taxon>Saurischia</taxon>
        <taxon>Theropoda</taxon>
        <taxon>Coelurosauria</taxon>
        <taxon>Aves</taxon>
        <taxon>Neognathae</taxon>
        <taxon>Galloanserae</taxon>
        <taxon>Anseriformes</taxon>
        <taxon>Anatidae</taxon>
        <taxon>Anatinae</taxon>
        <taxon>Anas</taxon>
    </lineage>
</organism>
<protein>
    <submittedName>
        <fullName evidence="2">Uncharacterized protein</fullName>
    </submittedName>
</protein>
<reference evidence="2" key="2">
    <citation type="submission" date="2025-08" db="UniProtKB">
        <authorList>
            <consortium name="Ensembl"/>
        </authorList>
    </citation>
    <scope>IDENTIFICATION</scope>
</reference>
<evidence type="ECO:0000313" key="2">
    <source>
        <dbReference type="Ensembl" id="ENSAPLP00020004299.1"/>
    </source>
</evidence>
<feature type="compositionally biased region" description="Basic residues" evidence="1">
    <location>
        <begin position="56"/>
        <end position="78"/>
    </location>
</feature>
<sequence>MLGGCGEYKQPPVSLPPPLTVPPRWEFGTSAQFLGHPYHHSLPQPWWGGGGGRERRGIKKQKKAPEKRKKHLKKKKKPPPLPSSGLPHAGAACLQSAPGPAPAPILKKGGGRSHAQPELAEPSGRLVSPSGVPVQVWGRPSSPPCWAGGGHKTPLGGVMGSHNPSK</sequence>
<accession>A0A8B9QZC6</accession>
<feature type="region of interest" description="Disordered" evidence="1">
    <location>
        <begin position="1"/>
        <end position="21"/>
    </location>
</feature>
<proteinExistence type="predicted"/>
<dbReference type="Ensembl" id="ENSAPLT00020004636.1">
    <property type="protein sequence ID" value="ENSAPLP00020004299.1"/>
    <property type="gene ID" value="ENSAPLG00020003182.1"/>
</dbReference>
<evidence type="ECO:0000256" key="1">
    <source>
        <dbReference type="SAM" id="MobiDB-lite"/>
    </source>
</evidence>
<name>A0A8B9QZC6_ANAPL</name>